<keyword evidence="1" id="KW-0472">Membrane</keyword>
<keyword evidence="1" id="KW-0812">Transmembrane</keyword>
<keyword evidence="1" id="KW-1133">Transmembrane helix</keyword>
<gene>
    <name evidence="2" type="ORF">HID58_084473</name>
</gene>
<evidence type="ECO:0000313" key="3">
    <source>
        <dbReference type="Proteomes" id="UP000824890"/>
    </source>
</evidence>
<evidence type="ECO:0000313" key="2">
    <source>
        <dbReference type="EMBL" id="KAH0856212.1"/>
    </source>
</evidence>
<evidence type="ECO:0000256" key="1">
    <source>
        <dbReference type="SAM" id="Phobius"/>
    </source>
</evidence>
<organism evidence="2 3">
    <name type="scientific">Brassica napus</name>
    <name type="common">Rape</name>
    <dbReference type="NCBI Taxonomy" id="3708"/>
    <lineage>
        <taxon>Eukaryota</taxon>
        <taxon>Viridiplantae</taxon>
        <taxon>Streptophyta</taxon>
        <taxon>Embryophyta</taxon>
        <taxon>Tracheophyta</taxon>
        <taxon>Spermatophyta</taxon>
        <taxon>Magnoliopsida</taxon>
        <taxon>eudicotyledons</taxon>
        <taxon>Gunneridae</taxon>
        <taxon>Pentapetalae</taxon>
        <taxon>rosids</taxon>
        <taxon>malvids</taxon>
        <taxon>Brassicales</taxon>
        <taxon>Brassicaceae</taxon>
        <taxon>Brassiceae</taxon>
        <taxon>Brassica</taxon>
    </lineage>
</organism>
<keyword evidence="3" id="KW-1185">Reference proteome</keyword>
<sequence length="327" mass="35712">MLAELTGKLVSSLSDSLYIWWAFSVISGEHSGKHSVECDSSPPCKTLIGTHLYYGHEPNFHYQDLRGLLPLLPSVAVVLTFKSIPRPFDIIATYASLSDSLLFDIISSVNIVGVSDDLAVERDTPASSLFTRGESSLVFKPVFCSSFMERVVLSSAFMALALAFRACTDHSLVVGRDVKMGLKRTCLNGSRTAPRLNDFILSTLPSMFSHLVATFMAACVSVTLLFAMFATPDLDSVLLRICSVDLEDCFWSQVWALVSRGLASVLPHSGCSLLPLLPLVRGSKLADFRSAFLQISTYRSLEDWISFVEEVAAASVLSTASDTVRVF</sequence>
<name>A0ABQ7XLT1_BRANA</name>
<proteinExistence type="predicted"/>
<comment type="caution">
    <text evidence="2">The sequence shown here is derived from an EMBL/GenBank/DDBJ whole genome shotgun (WGS) entry which is preliminary data.</text>
</comment>
<feature type="transmembrane region" description="Helical" evidence="1">
    <location>
        <begin position="207"/>
        <end position="230"/>
    </location>
</feature>
<dbReference type="Proteomes" id="UP000824890">
    <property type="component" value="Unassembled WGS sequence"/>
</dbReference>
<reference evidence="2 3" key="1">
    <citation type="submission" date="2021-05" db="EMBL/GenBank/DDBJ databases">
        <title>Genome Assembly of Synthetic Allotetraploid Brassica napus Reveals Homoeologous Exchanges between Subgenomes.</title>
        <authorList>
            <person name="Davis J.T."/>
        </authorList>
    </citation>
    <scope>NUCLEOTIDE SEQUENCE [LARGE SCALE GENOMIC DNA]</scope>
    <source>
        <strain evidence="3">cv. Da-Ae</strain>
        <tissue evidence="2">Seedling</tissue>
    </source>
</reference>
<protein>
    <submittedName>
        <fullName evidence="2">Uncharacterized protein</fullName>
    </submittedName>
</protein>
<dbReference type="EMBL" id="JAGKQM010000019">
    <property type="protein sequence ID" value="KAH0856212.1"/>
    <property type="molecule type" value="Genomic_DNA"/>
</dbReference>
<accession>A0ABQ7XLT1</accession>